<dbReference type="GO" id="GO:0003964">
    <property type="term" value="F:RNA-directed DNA polymerase activity"/>
    <property type="evidence" value="ECO:0007669"/>
    <property type="project" value="UniProtKB-KW"/>
</dbReference>
<feature type="transmembrane region" description="Helical" evidence="7">
    <location>
        <begin position="169"/>
        <end position="193"/>
    </location>
</feature>
<dbReference type="InterPro" id="IPR050951">
    <property type="entry name" value="Retrovirus_Pol_polyprotein"/>
</dbReference>
<feature type="transmembrane region" description="Helical" evidence="7">
    <location>
        <begin position="107"/>
        <end position="126"/>
    </location>
</feature>
<dbReference type="GO" id="GO:0016787">
    <property type="term" value="F:hydrolase activity"/>
    <property type="evidence" value="ECO:0007669"/>
    <property type="project" value="UniProtKB-KW"/>
</dbReference>
<dbReference type="InterPro" id="IPR041373">
    <property type="entry name" value="RT_RNaseH"/>
</dbReference>
<accession>A0A915JYL3</accession>
<dbReference type="AlphaFoldDB" id="A0A915JYL3"/>
<protein>
    <submittedName>
        <fullName evidence="10">Reverse transcriptase RNase H-like domain-containing protein</fullName>
    </submittedName>
</protein>
<dbReference type="PANTHER" id="PTHR37984">
    <property type="entry name" value="PROTEIN CBG26694"/>
    <property type="match status" value="1"/>
</dbReference>
<evidence type="ECO:0000256" key="5">
    <source>
        <dbReference type="ARBA" id="ARBA00022801"/>
    </source>
</evidence>
<feature type="domain" description="Reverse transcriptase RNase H-like" evidence="8">
    <location>
        <begin position="256"/>
        <end position="343"/>
    </location>
</feature>
<dbReference type="GO" id="GO:0004519">
    <property type="term" value="F:endonuclease activity"/>
    <property type="evidence" value="ECO:0007669"/>
    <property type="project" value="UniProtKB-KW"/>
</dbReference>
<dbReference type="WBParaSite" id="nRc.2.0.1.t31169-RA">
    <property type="protein sequence ID" value="nRc.2.0.1.t31169-RA"/>
    <property type="gene ID" value="nRc.2.0.1.g31169"/>
</dbReference>
<keyword evidence="7" id="KW-0812">Transmembrane</keyword>
<keyword evidence="7" id="KW-0472">Membrane</keyword>
<dbReference type="Proteomes" id="UP000887565">
    <property type="component" value="Unplaced"/>
</dbReference>
<dbReference type="SUPFAM" id="SSF56672">
    <property type="entry name" value="DNA/RNA polymerases"/>
    <property type="match status" value="1"/>
</dbReference>
<dbReference type="PANTHER" id="PTHR37984:SF5">
    <property type="entry name" value="PROTEIN NYNRIN-LIKE"/>
    <property type="match status" value="1"/>
</dbReference>
<keyword evidence="1" id="KW-0808">Transferase</keyword>
<dbReference type="Pfam" id="PF17917">
    <property type="entry name" value="RT_RNaseH"/>
    <property type="match status" value="1"/>
</dbReference>
<name>A0A915JYL3_ROMCU</name>
<evidence type="ECO:0000256" key="4">
    <source>
        <dbReference type="ARBA" id="ARBA00022759"/>
    </source>
</evidence>
<keyword evidence="5" id="KW-0378">Hydrolase</keyword>
<keyword evidence="7" id="KW-1133">Transmembrane helix</keyword>
<evidence type="ECO:0000256" key="2">
    <source>
        <dbReference type="ARBA" id="ARBA00022695"/>
    </source>
</evidence>
<keyword evidence="2" id="KW-0548">Nucleotidyltransferase</keyword>
<dbReference type="InterPro" id="IPR043502">
    <property type="entry name" value="DNA/RNA_pol_sf"/>
</dbReference>
<proteinExistence type="predicted"/>
<evidence type="ECO:0000313" key="10">
    <source>
        <dbReference type="WBParaSite" id="nRc.2.0.1.t31169-RA"/>
    </source>
</evidence>
<evidence type="ECO:0000313" key="9">
    <source>
        <dbReference type="Proteomes" id="UP000887565"/>
    </source>
</evidence>
<evidence type="ECO:0000259" key="8">
    <source>
        <dbReference type="Pfam" id="PF17917"/>
    </source>
</evidence>
<evidence type="ECO:0000256" key="6">
    <source>
        <dbReference type="ARBA" id="ARBA00022918"/>
    </source>
</evidence>
<evidence type="ECO:0000256" key="3">
    <source>
        <dbReference type="ARBA" id="ARBA00022722"/>
    </source>
</evidence>
<evidence type="ECO:0000256" key="7">
    <source>
        <dbReference type="SAM" id="Phobius"/>
    </source>
</evidence>
<organism evidence="9 10">
    <name type="scientific">Romanomermis culicivorax</name>
    <name type="common">Nematode worm</name>
    <dbReference type="NCBI Taxonomy" id="13658"/>
    <lineage>
        <taxon>Eukaryota</taxon>
        <taxon>Metazoa</taxon>
        <taxon>Ecdysozoa</taxon>
        <taxon>Nematoda</taxon>
        <taxon>Enoplea</taxon>
        <taxon>Dorylaimia</taxon>
        <taxon>Mermithida</taxon>
        <taxon>Mermithoidea</taxon>
        <taxon>Mermithidae</taxon>
        <taxon>Romanomermis</taxon>
    </lineage>
</organism>
<sequence length="415" mass="48277">MQGAKFLFDEKLRETDPTAHTRSFNASRDWLQKFMIRNKFAIRRRTMISQKLPADLIPKLTDFVIFVRQLQLKNNYALTSIFACDETAIWLDMLPDTTVDSIGVKQLAVPTIAILSTICCCCNLVLAKDAKSRKLPVDKEMPNHENTTPKLYHFMTSPENVVFVWPENLVLLTSSYFLIAVILLLSFFVGYSFGDPFFGVSQGHRALTFPTMTPYRSLPLIVAEKREIKLRIWSTKGHLNQIITSQCILRNRTIYANAEVLFQRAEDGEKPIIQASRSLTKVERNYVITGKEVLAITRAVGYFHHYLYRQRVTIFMNQSVLRSIFLKLYPSSHITRWRLVVQESQEPSSKHHAGKNKSIDLLQYVDLLDQVVDEDWEEDQLGRPLTRNRKDPFQMYDNIQFKLRLSRADRFRRMS</sequence>
<reference evidence="10" key="1">
    <citation type="submission" date="2022-11" db="UniProtKB">
        <authorList>
            <consortium name="WormBaseParasite"/>
        </authorList>
    </citation>
    <scope>IDENTIFICATION</scope>
</reference>
<keyword evidence="6" id="KW-0695">RNA-directed DNA polymerase</keyword>
<evidence type="ECO:0000256" key="1">
    <source>
        <dbReference type="ARBA" id="ARBA00022679"/>
    </source>
</evidence>
<keyword evidence="9" id="KW-1185">Reference proteome</keyword>
<keyword evidence="3" id="KW-0540">Nuclease</keyword>
<keyword evidence="4" id="KW-0255">Endonuclease</keyword>